<dbReference type="AlphaFoldDB" id="A0A6A6JQR2"/>
<gene>
    <name evidence="6" type="ORF">EI97DRAFT_492906</name>
</gene>
<dbReference type="EMBL" id="ML986488">
    <property type="protein sequence ID" value="KAF2278443.1"/>
    <property type="molecule type" value="Genomic_DNA"/>
</dbReference>
<dbReference type="PANTHER" id="PTHR31465:SF33">
    <property type="entry name" value="DOMAIN PROTEIN, PUTATIVE (AFU_ORTHOLOGUE AFUA_5G01310)-RELATED"/>
    <property type="match status" value="1"/>
</dbReference>
<dbReference type="InterPro" id="IPR007568">
    <property type="entry name" value="RTA1"/>
</dbReference>
<reference evidence="6" key="1">
    <citation type="journal article" date="2020" name="Stud. Mycol.">
        <title>101 Dothideomycetes genomes: a test case for predicting lifestyles and emergence of pathogens.</title>
        <authorList>
            <person name="Haridas S."/>
            <person name="Albert R."/>
            <person name="Binder M."/>
            <person name="Bloem J."/>
            <person name="Labutti K."/>
            <person name="Salamov A."/>
            <person name="Andreopoulos B."/>
            <person name="Baker S."/>
            <person name="Barry K."/>
            <person name="Bills G."/>
            <person name="Bluhm B."/>
            <person name="Cannon C."/>
            <person name="Castanera R."/>
            <person name="Culley D."/>
            <person name="Daum C."/>
            <person name="Ezra D."/>
            <person name="Gonzalez J."/>
            <person name="Henrissat B."/>
            <person name="Kuo A."/>
            <person name="Liang C."/>
            <person name="Lipzen A."/>
            <person name="Lutzoni F."/>
            <person name="Magnuson J."/>
            <person name="Mondo S."/>
            <person name="Nolan M."/>
            <person name="Ohm R."/>
            <person name="Pangilinan J."/>
            <person name="Park H.-J."/>
            <person name="Ramirez L."/>
            <person name="Alfaro M."/>
            <person name="Sun H."/>
            <person name="Tritt A."/>
            <person name="Yoshinaga Y."/>
            <person name="Zwiers L.-H."/>
            <person name="Turgeon B."/>
            <person name="Goodwin S."/>
            <person name="Spatafora J."/>
            <person name="Crous P."/>
            <person name="Grigoriev I."/>
        </authorList>
    </citation>
    <scope>NUCLEOTIDE SEQUENCE</scope>
    <source>
        <strain evidence="6">CBS 379.55</strain>
    </source>
</reference>
<feature type="transmembrane region" description="Helical" evidence="5">
    <location>
        <begin position="166"/>
        <end position="187"/>
    </location>
</feature>
<protein>
    <submittedName>
        <fullName evidence="6">RTA1-domain-containing protein</fullName>
    </submittedName>
</protein>
<dbReference type="OrthoDB" id="3358017at2759"/>
<dbReference type="PANTHER" id="PTHR31465">
    <property type="entry name" value="PROTEIN RTA1-RELATED"/>
    <property type="match status" value="1"/>
</dbReference>
<evidence type="ECO:0000313" key="6">
    <source>
        <dbReference type="EMBL" id="KAF2278443.1"/>
    </source>
</evidence>
<feature type="transmembrane region" description="Helical" evidence="5">
    <location>
        <begin position="40"/>
        <end position="59"/>
    </location>
</feature>
<feature type="transmembrane region" description="Helical" evidence="5">
    <location>
        <begin position="15"/>
        <end position="33"/>
    </location>
</feature>
<feature type="transmembrane region" description="Helical" evidence="5">
    <location>
        <begin position="79"/>
        <end position="102"/>
    </location>
</feature>
<dbReference type="RefSeq" id="XP_033655982.1">
    <property type="nucleotide sequence ID" value="XM_033802342.1"/>
</dbReference>
<keyword evidence="3 5" id="KW-1133">Transmembrane helix</keyword>
<keyword evidence="2 5" id="KW-0812">Transmembrane</keyword>
<feature type="transmembrane region" description="Helical" evidence="5">
    <location>
        <begin position="114"/>
        <end position="132"/>
    </location>
</feature>
<evidence type="ECO:0000256" key="2">
    <source>
        <dbReference type="ARBA" id="ARBA00022692"/>
    </source>
</evidence>
<evidence type="ECO:0000256" key="1">
    <source>
        <dbReference type="ARBA" id="ARBA00004141"/>
    </source>
</evidence>
<proteinExistence type="predicted"/>
<dbReference type="Proteomes" id="UP000800097">
    <property type="component" value="Unassembled WGS sequence"/>
</dbReference>
<dbReference type="Pfam" id="PF04479">
    <property type="entry name" value="RTA1"/>
    <property type="match status" value="2"/>
</dbReference>
<dbReference type="GeneID" id="54555517"/>
<evidence type="ECO:0000256" key="4">
    <source>
        <dbReference type="ARBA" id="ARBA00023136"/>
    </source>
</evidence>
<organism evidence="6 7">
    <name type="scientific">Westerdykella ornata</name>
    <dbReference type="NCBI Taxonomy" id="318751"/>
    <lineage>
        <taxon>Eukaryota</taxon>
        <taxon>Fungi</taxon>
        <taxon>Dikarya</taxon>
        <taxon>Ascomycota</taxon>
        <taxon>Pezizomycotina</taxon>
        <taxon>Dothideomycetes</taxon>
        <taxon>Pleosporomycetidae</taxon>
        <taxon>Pleosporales</taxon>
        <taxon>Sporormiaceae</taxon>
        <taxon>Westerdykella</taxon>
    </lineage>
</organism>
<name>A0A6A6JQR2_WESOR</name>
<evidence type="ECO:0000256" key="5">
    <source>
        <dbReference type="SAM" id="Phobius"/>
    </source>
</evidence>
<accession>A0A6A6JQR2</accession>
<evidence type="ECO:0000256" key="3">
    <source>
        <dbReference type="ARBA" id="ARBA00022989"/>
    </source>
</evidence>
<keyword evidence="4 5" id="KW-0472">Membrane</keyword>
<comment type="subcellular location">
    <subcellularLocation>
        <location evidence="1">Membrane</location>
        <topology evidence="1">Multi-pass membrane protein</topology>
    </subcellularLocation>
</comment>
<evidence type="ECO:0000313" key="7">
    <source>
        <dbReference type="Proteomes" id="UP000800097"/>
    </source>
</evidence>
<sequence>MTTENGLYPYKPSRPGTVIFAIAFGTSAAIHLYQMIRGRAWFYSSFTVGAVMMAAGYAARYVSTRSPADLGPFIAQSLFIILPPSLYAATIYMIYGRLVIFVNAAEASIIRPIYVTKIFVCGDVLAFVLQAAGGGMMAQVNLGDLGQKRLRHSSARTSVPQYGRHAWTALLKLMLGAAVVIILRCVFRIVEFAQGHAGYLASHEVYMYLFDTLPMLGVQLLFHFVRADSVFGANQVEKLGDRDSIIHLYERR</sequence>
<keyword evidence="7" id="KW-1185">Reference proteome</keyword>
<dbReference type="GO" id="GO:0016020">
    <property type="term" value="C:membrane"/>
    <property type="evidence" value="ECO:0007669"/>
    <property type="project" value="UniProtKB-SubCell"/>
</dbReference>